<dbReference type="InterPro" id="IPR036388">
    <property type="entry name" value="WH-like_DNA-bd_sf"/>
</dbReference>
<accession>A0ABU9N4N7</accession>
<dbReference type="InterPro" id="IPR036390">
    <property type="entry name" value="WH_DNA-bd_sf"/>
</dbReference>
<dbReference type="EMBL" id="JBCGDO010000007">
    <property type="protein sequence ID" value="MEM0542366.1"/>
    <property type="molecule type" value="Genomic_DNA"/>
</dbReference>
<gene>
    <name evidence="6" type="ORF">WFZ85_07035</name>
</gene>
<dbReference type="SUPFAM" id="SSF53850">
    <property type="entry name" value="Periplasmic binding protein-like II"/>
    <property type="match status" value="1"/>
</dbReference>
<protein>
    <submittedName>
        <fullName evidence="6">LysR family transcriptional regulator</fullName>
    </submittedName>
</protein>
<reference evidence="6 7" key="1">
    <citation type="submission" date="2024-03" db="EMBL/GenBank/DDBJ databases">
        <title>Two novel species of the genus Flavobacterium exhibiting potentially degradation of complex polysaccharides.</title>
        <authorList>
            <person name="Lian X."/>
        </authorList>
    </citation>
    <scope>NUCLEOTIDE SEQUENCE [LARGE SCALE GENOMIC DNA]</scope>
    <source>
        <strain evidence="7">j3</strain>
    </source>
</reference>
<dbReference type="Gene3D" id="3.40.190.290">
    <property type="match status" value="1"/>
</dbReference>
<dbReference type="PANTHER" id="PTHR30126">
    <property type="entry name" value="HTH-TYPE TRANSCRIPTIONAL REGULATOR"/>
    <property type="match status" value="1"/>
</dbReference>
<keyword evidence="3" id="KW-0238">DNA-binding</keyword>
<keyword evidence="4" id="KW-0804">Transcription</keyword>
<keyword evidence="7" id="KW-1185">Reference proteome</keyword>
<dbReference type="Pfam" id="PF00126">
    <property type="entry name" value="HTH_1"/>
    <property type="match status" value="1"/>
</dbReference>
<comment type="similarity">
    <text evidence="1">Belongs to the LysR transcriptional regulatory family.</text>
</comment>
<keyword evidence="2" id="KW-0805">Transcription regulation</keyword>
<dbReference type="InterPro" id="IPR005119">
    <property type="entry name" value="LysR_subst-bd"/>
</dbReference>
<dbReference type="SUPFAM" id="SSF46785">
    <property type="entry name" value="Winged helix' DNA-binding domain"/>
    <property type="match status" value="1"/>
</dbReference>
<dbReference type="PRINTS" id="PR00039">
    <property type="entry name" value="HTHLYSR"/>
</dbReference>
<feature type="domain" description="HTH lysR-type" evidence="5">
    <location>
        <begin position="1"/>
        <end position="60"/>
    </location>
</feature>
<dbReference type="RefSeq" id="WP_342695587.1">
    <property type="nucleotide sequence ID" value="NZ_JBCGDO010000007.1"/>
</dbReference>
<sequence>MQYTLHQLQIFLKITETKSITKAADELNLTQPAVSIQLKKLQEQFDIPLTEVIGRQLYITHFGNEIAITAQKVLDEVATINYKSKTFQGILSGKLMLSVVSTGKYVMPYFLSDFLNKNKGIDLVMDVTNKSKVVKSLENNEIDFALVSILPDDIQLQSDVLLENKLYLIGNHRVSTENFYDNPDLFHEFPLLFREEGSATRLVIENYLQSNGLQSAKKIQLTSNEAVKQAVIAGMGYSIMPIIGLKNELENGTLKIIPMKGFPIQSSWHLVWLRNKSMRPIAEAYLKYIKEEKSNLRNEYFSWIDNYIIEV</sequence>
<evidence type="ECO:0000256" key="4">
    <source>
        <dbReference type="ARBA" id="ARBA00023163"/>
    </source>
</evidence>
<dbReference type="PROSITE" id="PS50931">
    <property type="entry name" value="HTH_LYSR"/>
    <property type="match status" value="1"/>
</dbReference>
<proteinExistence type="inferred from homology"/>
<evidence type="ECO:0000313" key="7">
    <source>
        <dbReference type="Proteomes" id="UP001460072"/>
    </source>
</evidence>
<name>A0ABU9N4N7_9FLAO</name>
<evidence type="ECO:0000256" key="3">
    <source>
        <dbReference type="ARBA" id="ARBA00023125"/>
    </source>
</evidence>
<comment type="caution">
    <text evidence="6">The sequence shown here is derived from an EMBL/GenBank/DDBJ whole genome shotgun (WGS) entry which is preliminary data.</text>
</comment>
<evidence type="ECO:0000313" key="6">
    <source>
        <dbReference type="EMBL" id="MEM0542366.1"/>
    </source>
</evidence>
<evidence type="ECO:0000256" key="1">
    <source>
        <dbReference type="ARBA" id="ARBA00009437"/>
    </source>
</evidence>
<organism evidence="6 7">
    <name type="scientific">Flavobacterium aureirubrum</name>
    <dbReference type="NCBI Taxonomy" id="3133147"/>
    <lineage>
        <taxon>Bacteria</taxon>
        <taxon>Pseudomonadati</taxon>
        <taxon>Bacteroidota</taxon>
        <taxon>Flavobacteriia</taxon>
        <taxon>Flavobacteriales</taxon>
        <taxon>Flavobacteriaceae</taxon>
        <taxon>Flavobacterium</taxon>
    </lineage>
</organism>
<dbReference type="Pfam" id="PF03466">
    <property type="entry name" value="LysR_substrate"/>
    <property type="match status" value="1"/>
</dbReference>
<evidence type="ECO:0000256" key="2">
    <source>
        <dbReference type="ARBA" id="ARBA00023015"/>
    </source>
</evidence>
<dbReference type="PANTHER" id="PTHR30126:SF5">
    <property type="entry name" value="HTH-TYPE TRANSCRIPTIONAL ACTIVATOR CMPR"/>
    <property type="match status" value="1"/>
</dbReference>
<dbReference type="InterPro" id="IPR000847">
    <property type="entry name" value="LysR_HTH_N"/>
</dbReference>
<evidence type="ECO:0000259" key="5">
    <source>
        <dbReference type="PROSITE" id="PS50931"/>
    </source>
</evidence>
<dbReference type="Proteomes" id="UP001460072">
    <property type="component" value="Unassembled WGS sequence"/>
</dbReference>
<dbReference type="Gene3D" id="1.10.10.10">
    <property type="entry name" value="Winged helix-like DNA-binding domain superfamily/Winged helix DNA-binding domain"/>
    <property type="match status" value="1"/>
</dbReference>